<name>A0ABQ1EXF9_SPHSA</name>
<dbReference type="Pfam" id="PF02958">
    <property type="entry name" value="EcKL"/>
    <property type="match status" value="1"/>
</dbReference>
<proteinExistence type="predicted"/>
<dbReference type="Proteomes" id="UP000628109">
    <property type="component" value="Unassembled WGS sequence"/>
</dbReference>
<dbReference type="InterPro" id="IPR004119">
    <property type="entry name" value="EcKL"/>
</dbReference>
<keyword evidence="2" id="KW-1185">Reference proteome</keyword>
<dbReference type="EMBL" id="BMDU01000004">
    <property type="protein sequence ID" value="GFZ91871.1"/>
    <property type="molecule type" value="Genomic_DNA"/>
</dbReference>
<dbReference type="SUPFAM" id="SSF56112">
    <property type="entry name" value="Protein kinase-like (PK-like)"/>
    <property type="match status" value="1"/>
</dbReference>
<evidence type="ECO:0000313" key="1">
    <source>
        <dbReference type="EMBL" id="GFZ91871.1"/>
    </source>
</evidence>
<protein>
    <recommendedName>
        <fullName evidence="3">Aminoglycoside phosphotransferase domain-containing protein</fullName>
    </recommendedName>
</protein>
<organism evidence="1 2">
    <name type="scientific">Sphingobium fuliginis (strain ATCC 27551)</name>
    <dbReference type="NCBI Taxonomy" id="336203"/>
    <lineage>
        <taxon>Bacteria</taxon>
        <taxon>Pseudomonadati</taxon>
        <taxon>Pseudomonadota</taxon>
        <taxon>Alphaproteobacteria</taxon>
        <taxon>Sphingomonadales</taxon>
        <taxon>Sphingomonadaceae</taxon>
        <taxon>Sphingobium</taxon>
    </lineage>
</organism>
<evidence type="ECO:0000313" key="2">
    <source>
        <dbReference type="Proteomes" id="UP000628109"/>
    </source>
</evidence>
<comment type="caution">
    <text evidence="1">The sequence shown here is derived from an EMBL/GenBank/DDBJ whole genome shotgun (WGS) entry which is preliminary data.</text>
</comment>
<accession>A0ABQ1EXF9</accession>
<reference evidence="2" key="1">
    <citation type="journal article" date="2019" name="Int. J. Syst. Evol. Microbiol.">
        <title>The Global Catalogue of Microorganisms (GCM) 10K type strain sequencing project: providing services to taxonomists for standard genome sequencing and annotation.</title>
        <authorList>
            <consortium name="The Broad Institute Genomics Platform"/>
            <consortium name="The Broad Institute Genome Sequencing Center for Infectious Disease"/>
            <person name="Wu L."/>
            <person name="Ma J."/>
        </authorList>
    </citation>
    <scope>NUCLEOTIDE SEQUENCE [LARGE SCALE GENOMIC DNA]</scope>
    <source>
        <strain evidence="2">CCM 7327</strain>
    </source>
</reference>
<dbReference type="InterPro" id="IPR011009">
    <property type="entry name" value="Kinase-like_dom_sf"/>
</dbReference>
<evidence type="ECO:0008006" key="3">
    <source>
        <dbReference type="Google" id="ProtNLM"/>
    </source>
</evidence>
<gene>
    <name evidence="1" type="ORF">GCM10019071_22490</name>
</gene>
<sequence length="362" mass="40928">MMSEAYPADALALPLTPQQIDSAWLTRALRQRLPHISVVESQVIDVILGTSTKIRVRLAVEGEGAGQIGETLIVKGGFEEHSPKMAAMYANETRFYADIQPLIPMPSPRAYFAGTDPHSHQSIVIMEDLKRPGVDFCDALRPQRFDQIARRMETMAAYHAATWASPHFRPGGRWADIASRFDGWGLDYMRRYLLPDVWAHYMASPRGAAVSTRLHDRDWMERALMTIGEIQRAQPRCLIHGDTHLGNLYILEDGTPGYFDAQVAQTAWHHEVSYHIVCAADLADRAAWEGDLLRIYLDALAREGGPVLDWESAWLDYRRSILWGLFIFLTNEVRFQTEAVNTAYAARFGQAALDHDLRLLLP</sequence>
<dbReference type="RefSeq" id="WP_226870405.1">
    <property type="nucleotide sequence ID" value="NZ_BEWI01000032.1"/>
</dbReference>